<reference evidence="10 11" key="1">
    <citation type="submission" date="2018-10" db="EMBL/GenBank/DDBJ databases">
        <title>Oceanobacillus sp. YLB-02 draft genome.</title>
        <authorList>
            <person name="Yu L."/>
        </authorList>
    </citation>
    <scope>NUCLEOTIDE SEQUENCE [LARGE SCALE GENOMIC DNA]</scope>
    <source>
        <strain evidence="10 11">YLB-02</strain>
    </source>
</reference>
<keyword evidence="2 8" id="KW-0808">Transferase</keyword>
<keyword evidence="3 8" id="KW-0479">Metal-binding</keyword>
<feature type="binding site" evidence="8">
    <location>
        <position position="8"/>
    </location>
    <ligand>
        <name>Mg(2+)</name>
        <dbReference type="ChEBI" id="CHEBI:18420"/>
    </ligand>
</feature>
<dbReference type="InterPro" id="IPR037143">
    <property type="entry name" value="4-PPantetheinyl_Trfase_dom_sf"/>
</dbReference>
<dbReference type="GO" id="GO:0000287">
    <property type="term" value="F:magnesium ion binding"/>
    <property type="evidence" value="ECO:0007669"/>
    <property type="project" value="UniProtKB-UniRule"/>
</dbReference>
<evidence type="ECO:0000313" key="10">
    <source>
        <dbReference type="EMBL" id="RLL42136.1"/>
    </source>
</evidence>
<dbReference type="GO" id="GO:0008897">
    <property type="term" value="F:holo-[acyl-carrier-protein] synthase activity"/>
    <property type="evidence" value="ECO:0007669"/>
    <property type="project" value="UniProtKB-UniRule"/>
</dbReference>
<dbReference type="SUPFAM" id="SSF56214">
    <property type="entry name" value="4'-phosphopantetheinyl transferase"/>
    <property type="match status" value="1"/>
</dbReference>
<evidence type="ECO:0000256" key="8">
    <source>
        <dbReference type="HAMAP-Rule" id="MF_00101"/>
    </source>
</evidence>
<name>A0A498DJM6_9BACI</name>
<dbReference type="RefSeq" id="WP_121524474.1">
    <property type="nucleotide sequence ID" value="NZ_RCHR01000006.1"/>
</dbReference>
<evidence type="ECO:0000256" key="3">
    <source>
        <dbReference type="ARBA" id="ARBA00022723"/>
    </source>
</evidence>
<keyword evidence="8" id="KW-0963">Cytoplasm</keyword>
<comment type="subcellular location">
    <subcellularLocation>
        <location evidence="8">Cytoplasm</location>
    </subcellularLocation>
</comment>
<sequence length="122" mass="13751">MIKGIGIDIIELQRIQQTMERNPKFVERILTEKERSRFLQLKTSRRKIEYLAGRFAAKEAVAKAYGTGIGALSFQDIEVLSNPEGAPEASIKGDLINKLHLSITHSKDYAVAQAIMEARDHR</sequence>
<feature type="domain" description="4'-phosphopantetheinyl transferase" evidence="9">
    <location>
        <begin position="4"/>
        <end position="113"/>
    </location>
</feature>
<gene>
    <name evidence="8" type="primary">acpS</name>
    <name evidence="10" type="ORF">D8M04_16285</name>
</gene>
<feature type="binding site" evidence="8">
    <location>
        <position position="59"/>
    </location>
    <ligand>
        <name>Mg(2+)</name>
        <dbReference type="ChEBI" id="CHEBI:18420"/>
    </ligand>
</feature>
<evidence type="ECO:0000256" key="6">
    <source>
        <dbReference type="ARBA" id="ARBA00023098"/>
    </source>
</evidence>
<dbReference type="Proteomes" id="UP000270219">
    <property type="component" value="Unassembled WGS sequence"/>
</dbReference>
<comment type="catalytic activity">
    <reaction evidence="8">
        <text>apo-[ACP] + CoA = holo-[ACP] + adenosine 3',5'-bisphosphate + H(+)</text>
        <dbReference type="Rhea" id="RHEA:12068"/>
        <dbReference type="Rhea" id="RHEA-COMP:9685"/>
        <dbReference type="Rhea" id="RHEA-COMP:9690"/>
        <dbReference type="ChEBI" id="CHEBI:15378"/>
        <dbReference type="ChEBI" id="CHEBI:29999"/>
        <dbReference type="ChEBI" id="CHEBI:57287"/>
        <dbReference type="ChEBI" id="CHEBI:58343"/>
        <dbReference type="ChEBI" id="CHEBI:64479"/>
        <dbReference type="EC" id="2.7.8.7"/>
    </reaction>
</comment>
<keyword evidence="7 8" id="KW-0275">Fatty acid biosynthesis</keyword>
<dbReference type="InterPro" id="IPR008278">
    <property type="entry name" value="4-PPantetheinyl_Trfase_dom"/>
</dbReference>
<dbReference type="EC" id="2.7.8.7" evidence="8"/>
<evidence type="ECO:0000313" key="11">
    <source>
        <dbReference type="Proteomes" id="UP000270219"/>
    </source>
</evidence>
<evidence type="ECO:0000256" key="1">
    <source>
        <dbReference type="ARBA" id="ARBA00022516"/>
    </source>
</evidence>
<protein>
    <recommendedName>
        <fullName evidence="8">Holo-[acyl-carrier-protein] synthase</fullName>
        <shortName evidence="8">Holo-ACP synthase</shortName>
        <ecNumber evidence="8">2.7.8.7</ecNumber>
    </recommendedName>
    <alternativeName>
        <fullName evidence="8">4'-phosphopantetheinyl transferase AcpS</fullName>
    </alternativeName>
</protein>
<proteinExistence type="inferred from homology"/>
<dbReference type="GO" id="GO:0006633">
    <property type="term" value="P:fatty acid biosynthetic process"/>
    <property type="evidence" value="ECO:0007669"/>
    <property type="project" value="UniProtKB-UniRule"/>
</dbReference>
<comment type="cofactor">
    <cofactor evidence="8">
        <name>Mg(2+)</name>
        <dbReference type="ChEBI" id="CHEBI:18420"/>
    </cofactor>
</comment>
<dbReference type="InterPro" id="IPR002582">
    <property type="entry name" value="ACPS"/>
</dbReference>
<dbReference type="NCBIfam" id="TIGR00556">
    <property type="entry name" value="pantethn_trn"/>
    <property type="match status" value="1"/>
</dbReference>
<comment type="function">
    <text evidence="8">Transfers the 4'-phosphopantetheine moiety from coenzyme A to a Ser of acyl-carrier-protein.</text>
</comment>
<dbReference type="GO" id="GO:0005737">
    <property type="term" value="C:cytoplasm"/>
    <property type="evidence" value="ECO:0007669"/>
    <property type="project" value="UniProtKB-SubCell"/>
</dbReference>
<keyword evidence="5 8" id="KW-0460">Magnesium</keyword>
<dbReference type="Pfam" id="PF01648">
    <property type="entry name" value="ACPS"/>
    <property type="match status" value="1"/>
</dbReference>
<comment type="caution">
    <text evidence="10">The sequence shown here is derived from an EMBL/GenBank/DDBJ whole genome shotgun (WGS) entry which is preliminary data.</text>
</comment>
<keyword evidence="4 8" id="KW-0276">Fatty acid metabolism</keyword>
<evidence type="ECO:0000256" key="7">
    <source>
        <dbReference type="ARBA" id="ARBA00023160"/>
    </source>
</evidence>
<dbReference type="AlphaFoldDB" id="A0A498DJM6"/>
<dbReference type="HAMAP" id="MF_00101">
    <property type="entry name" value="AcpS"/>
    <property type="match status" value="1"/>
</dbReference>
<dbReference type="InterPro" id="IPR004568">
    <property type="entry name" value="Ppantetheine-prot_Trfase_dom"/>
</dbReference>
<dbReference type="NCBIfam" id="TIGR00516">
    <property type="entry name" value="acpS"/>
    <property type="match status" value="1"/>
</dbReference>
<evidence type="ECO:0000256" key="2">
    <source>
        <dbReference type="ARBA" id="ARBA00022679"/>
    </source>
</evidence>
<keyword evidence="1 8" id="KW-0444">Lipid biosynthesis</keyword>
<keyword evidence="6 8" id="KW-0443">Lipid metabolism</keyword>
<dbReference type="EMBL" id="RCHR01000006">
    <property type="protein sequence ID" value="RLL42136.1"/>
    <property type="molecule type" value="Genomic_DNA"/>
</dbReference>
<organism evidence="10 11">
    <name type="scientific">Oceanobacillus piezotolerans</name>
    <dbReference type="NCBI Taxonomy" id="2448030"/>
    <lineage>
        <taxon>Bacteria</taxon>
        <taxon>Bacillati</taxon>
        <taxon>Bacillota</taxon>
        <taxon>Bacilli</taxon>
        <taxon>Bacillales</taxon>
        <taxon>Bacillaceae</taxon>
        <taxon>Oceanobacillus</taxon>
    </lineage>
</organism>
<evidence type="ECO:0000259" key="9">
    <source>
        <dbReference type="Pfam" id="PF01648"/>
    </source>
</evidence>
<evidence type="ECO:0000256" key="4">
    <source>
        <dbReference type="ARBA" id="ARBA00022832"/>
    </source>
</evidence>
<keyword evidence="11" id="KW-1185">Reference proteome</keyword>
<accession>A0A498DJM6</accession>
<dbReference type="Gene3D" id="3.90.470.20">
    <property type="entry name" value="4'-phosphopantetheinyl transferase domain"/>
    <property type="match status" value="1"/>
</dbReference>
<dbReference type="OrthoDB" id="517356at2"/>
<comment type="similarity">
    <text evidence="8">Belongs to the P-Pant transferase superfamily. AcpS family.</text>
</comment>
<evidence type="ECO:0000256" key="5">
    <source>
        <dbReference type="ARBA" id="ARBA00022842"/>
    </source>
</evidence>